<organism evidence="4 5">
    <name type="scientific">Theileria annulata</name>
    <dbReference type="NCBI Taxonomy" id="5874"/>
    <lineage>
        <taxon>Eukaryota</taxon>
        <taxon>Sar</taxon>
        <taxon>Alveolata</taxon>
        <taxon>Apicomplexa</taxon>
        <taxon>Aconoidasida</taxon>
        <taxon>Piroplasmida</taxon>
        <taxon>Theileriidae</taxon>
        <taxon>Theileria</taxon>
    </lineage>
</organism>
<evidence type="ECO:0000259" key="2">
    <source>
        <dbReference type="SMART" id="SM01075"/>
    </source>
</evidence>
<dbReference type="OrthoDB" id="341730at2759"/>
<reference evidence="4 5" key="1">
    <citation type="journal article" date="2005" name="Science">
        <title>Genome of the host-cell transforming parasite Theileria annulata compared with T. parva.</title>
        <authorList>
            <person name="Pain A."/>
            <person name="Renauld H."/>
            <person name="Berriman M."/>
            <person name="Murphy L."/>
            <person name="Yeats C.A."/>
            <person name="Weir W."/>
            <person name="Kerhornou A."/>
            <person name="Aslett M."/>
            <person name="Bishop R."/>
            <person name="Bouchier C."/>
            <person name="Cochet M."/>
            <person name="Coulson R.M.R."/>
            <person name="Cronin A."/>
            <person name="de Villiers E.P."/>
            <person name="Fraser A."/>
            <person name="Fosker N."/>
            <person name="Gardner M."/>
            <person name="Goble A."/>
            <person name="Griffiths-Jones S."/>
            <person name="Harris D.E."/>
            <person name="Katzer F."/>
            <person name="Larke N."/>
            <person name="Lord A."/>
            <person name="Maser P."/>
            <person name="McKellar S."/>
            <person name="Mooney P."/>
            <person name="Morton F."/>
            <person name="Nene V."/>
            <person name="O'Neil S."/>
            <person name="Price C."/>
            <person name="Quail M.A."/>
            <person name="Rabbinowitsch E."/>
            <person name="Rawlings N.D."/>
            <person name="Rutter S."/>
            <person name="Saunders D."/>
            <person name="Seeger K."/>
            <person name="Shah T."/>
            <person name="Squares R."/>
            <person name="Squares S."/>
            <person name="Tivey A."/>
            <person name="Walker A.R."/>
            <person name="Woodward J."/>
            <person name="Dobbelaere D.A.E."/>
            <person name="Langsley G."/>
            <person name="Rajandream M.A."/>
            <person name="McKeever D."/>
            <person name="Shiels B."/>
            <person name="Tait A."/>
            <person name="Barrell B.G."/>
            <person name="Hall N."/>
        </authorList>
    </citation>
    <scope>NUCLEOTIDE SEQUENCE [LARGE SCALE GENOMIC DNA]</scope>
    <source>
        <strain evidence="5">Ankara</strain>
        <strain evidence="4">Ankara isolate clone C9</strain>
    </source>
</reference>
<evidence type="ECO:0000313" key="5">
    <source>
        <dbReference type="Proteomes" id="UP000001950"/>
    </source>
</evidence>
<sequence>MECFLPSTAFVTRKRTDLTDSCDSTKCVEGSDLNSGSANIGDVYTPIGNAGCTGKSDEYLDLPGTVSENESVKKEFSYCNEVNAGVFDSDFADVCKSPRITSVDRLNRLKNEFSSKDISNISQFDPTFDDSVSIPVDTLETANSNSGSTSPSTTTPVKSVRSSTRRLDVLSSIRTRLDEPHVNISDDETKNPILANSVRRTKGLSSNTADVRRSLQVLGSSRCWTDRFENQDPDADSLSATQSPVRSLTSLMNSQADVSDSSFRRPLWESTPNFTPIRSISSFDRLPYHSSKGDSLDRFSNTSVAEMSRMPFNPMSNVTLTREEMCRSKLSGELLVLHKHFQNICTVINRSMKRDDKPYFRIFRTLVQRLSRRSFTMDHLRKILWLAPNLISVKWVLISESFRKKYPTEYKESTDKVYDINIRILRPDLSCCYNNQDYEKACFLFKTILCTWSLKCDSENLVDFDVPMADLPEKNLRSNLSTPIRDTTPLSTNRINTTRMNDTPMRGFTPRMNTTPMSTPRMNDTPIRDTTPVRSVLRSDLFGCLDNTPCKSYKMAEDSFETSSKRMRTDSISPLSVDLLDTPGMNRIRENLKKLAESNQAPDPQNDLKFWIDMRWFTKILLEIIVSDTSPIMKLEFLVDFILKYGSRKVTQDQVTRWIDTLSEIDPCILHKGISKFEDYTTVLTINKSASFDNALDYINQKIKTLKSF</sequence>
<dbReference type="InterPro" id="IPR036390">
    <property type="entry name" value="WH_DNA-bd_sf"/>
</dbReference>
<feature type="region of interest" description="Disordered" evidence="1">
    <location>
        <begin position="139"/>
        <end position="161"/>
    </location>
</feature>
<dbReference type="SUPFAM" id="SSF46785">
    <property type="entry name" value="Winged helix' DNA-binding domain"/>
    <property type="match status" value="1"/>
</dbReference>
<feature type="compositionally biased region" description="Polar residues" evidence="1">
    <location>
        <begin position="479"/>
        <end position="501"/>
    </location>
</feature>
<feature type="region of interest" description="Disordered" evidence="1">
    <location>
        <begin position="479"/>
        <end position="529"/>
    </location>
</feature>
<evidence type="ECO:0000313" key="3">
    <source>
        <dbReference type="EMBL" id="CAI74534.1"/>
    </source>
</evidence>
<dbReference type="RefSeq" id="XP_952269.1">
    <property type="nucleotide sequence ID" value="XM_947176.1"/>
</dbReference>
<evidence type="ECO:0000313" key="4">
    <source>
        <dbReference type="EMBL" id="CAI74537.1"/>
    </source>
</evidence>
<dbReference type="KEGG" id="tan:TA13235"/>
<feature type="compositionally biased region" description="Low complexity" evidence="1">
    <location>
        <begin position="141"/>
        <end position="161"/>
    </location>
</feature>
<feature type="domain" description="CDT1 Geminin-binding" evidence="2">
    <location>
        <begin position="330"/>
        <end position="473"/>
    </location>
</feature>
<dbReference type="GeneID" id="3862251"/>
<dbReference type="VEuPathDB" id="PiroplasmaDB:TA13235"/>
<gene>
    <name evidence="4" type="ORF">TA13235</name>
    <name evidence="3" type="ORF">TA13255</name>
</gene>
<dbReference type="InParanoid" id="Q4UEF2"/>
<name>Q4UEF2_THEAN</name>
<dbReference type="STRING" id="5874.Q4UEF2"/>
<keyword evidence="5" id="KW-1185">Reference proteome</keyword>
<feature type="compositionally biased region" description="Polar residues" evidence="1">
    <location>
        <begin position="511"/>
        <end position="522"/>
    </location>
</feature>
<accession>Q4UEF2</accession>
<dbReference type="SMART" id="SM01075">
    <property type="entry name" value="CDT1"/>
    <property type="match status" value="1"/>
</dbReference>
<dbReference type="AlphaFoldDB" id="Q4UEF2"/>
<dbReference type="Pfam" id="PF08839">
    <property type="entry name" value="CDT1"/>
    <property type="match status" value="1"/>
</dbReference>
<dbReference type="RefSeq" id="XP_952266.1">
    <property type="nucleotide sequence ID" value="XM_947173.1"/>
</dbReference>
<evidence type="ECO:0000256" key="1">
    <source>
        <dbReference type="SAM" id="MobiDB-lite"/>
    </source>
</evidence>
<dbReference type="EMBL" id="CR940348">
    <property type="protein sequence ID" value="CAI74537.1"/>
    <property type="molecule type" value="Genomic_DNA"/>
</dbReference>
<dbReference type="EMBL" id="CR940348">
    <property type="protein sequence ID" value="CAI74534.1"/>
    <property type="molecule type" value="Genomic_DNA"/>
</dbReference>
<proteinExistence type="predicted"/>
<dbReference type="InterPro" id="IPR014939">
    <property type="entry name" value="CDT1_Gemini-bd-like"/>
</dbReference>
<dbReference type="Proteomes" id="UP000001950">
    <property type="component" value="Chromosome 2"/>
</dbReference>
<dbReference type="GeneID" id="3862255"/>
<dbReference type="KEGG" id="tan:TA13255"/>
<protein>
    <recommendedName>
        <fullName evidence="2">CDT1 Geminin-binding domain-containing protein</fullName>
    </recommendedName>
</protein>
<dbReference type="eggNOG" id="ENOG502QX7N">
    <property type="taxonomic scope" value="Eukaryota"/>
</dbReference>